<gene>
    <name evidence="1" type="ORF">Tco_0875763</name>
</gene>
<dbReference type="EMBL" id="BQNB010013526">
    <property type="protein sequence ID" value="GJT17057.1"/>
    <property type="molecule type" value="Genomic_DNA"/>
</dbReference>
<organism evidence="1 2">
    <name type="scientific">Tanacetum coccineum</name>
    <dbReference type="NCBI Taxonomy" id="301880"/>
    <lineage>
        <taxon>Eukaryota</taxon>
        <taxon>Viridiplantae</taxon>
        <taxon>Streptophyta</taxon>
        <taxon>Embryophyta</taxon>
        <taxon>Tracheophyta</taxon>
        <taxon>Spermatophyta</taxon>
        <taxon>Magnoliopsida</taxon>
        <taxon>eudicotyledons</taxon>
        <taxon>Gunneridae</taxon>
        <taxon>Pentapetalae</taxon>
        <taxon>asterids</taxon>
        <taxon>campanulids</taxon>
        <taxon>Asterales</taxon>
        <taxon>Asteraceae</taxon>
        <taxon>Asteroideae</taxon>
        <taxon>Anthemideae</taxon>
        <taxon>Anthemidinae</taxon>
        <taxon>Tanacetum</taxon>
    </lineage>
</organism>
<proteinExistence type="predicted"/>
<comment type="caution">
    <text evidence="1">The sequence shown here is derived from an EMBL/GenBank/DDBJ whole genome shotgun (WGS) entry which is preliminary data.</text>
</comment>
<keyword evidence="2" id="KW-1185">Reference proteome</keyword>
<reference evidence="1" key="2">
    <citation type="submission" date="2022-01" db="EMBL/GenBank/DDBJ databases">
        <authorList>
            <person name="Yamashiro T."/>
            <person name="Shiraishi A."/>
            <person name="Satake H."/>
            <person name="Nakayama K."/>
        </authorList>
    </citation>
    <scope>NUCLEOTIDE SEQUENCE</scope>
</reference>
<evidence type="ECO:0000313" key="2">
    <source>
        <dbReference type="Proteomes" id="UP001151760"/>
    </source>
</evidence>
<evidence type="ECO:0000313" key="1">
    <source>
        <dbReference type="EMBL" id="GJT17057.1"/>
    </source>
</evidence>
<sequence>MEWRWFWLTAGGGSGGGEVEDGGVGCDDGGVVDVPRWRLWWLRYRRVNIGGSRHLEHEEYIRSVAEEKHSAEKVIPCTAADCCGGAEIRSRSYG</sequence>
<reference evidence="1" key="1">
    <citation type="journal article" date="2022" name="Int. J. Mol. Sci.">
        <title>Draft Genome of Tanacetum Coccineum: Genomic Comparison of Closely Related Tanacetum-Family Plants.</title>
        <authorList>
            <person name="Yamashiro T."/>
            <person name="Shiraishi A."/>
            <person name="Nakayama K."/>
            <person name="Satake H."/>
        </authorList>
    </citation>
    <scope>NUCLEOTIDE SEQUENCE</scope>
</reference>
<accession>A0ABQ5BT65</accession>
<dbReference type="Proteomes" id="UP001151760">
    <property type="component" value="Unassembled WGS sequence"/>
</dbReference>
<protein>
    <submittedName>
        <fullName evidence="1">Uncharacterized protein</fullName>
    </submittedName>
</protein>
<name>A0ABQ5BT65_9ASTR</name>